<name>A0ACC3D606_9PEZI</name>
<comment type="caution">
    <text evidence="1">The sequence shown here is derived from an EMBL/GenBank/DDBJ whole genome shotgun (WGS) entry which is preliminary data.</text>
</comment>
<protein>
    <submittedName>
        <fullName evidence="1">Uncharacterized protein</fullName>
    </submittedName>
</protein>
<gene>
    <name evidence="1" type="ORF">LTS18_004483</name>
</gene>
<proteinExistence type="predicted"/>
<keyword evidence="2" id="KW-1185">Reference proteome</keyword>
<evidence type="ECO:0000313" key="1">
    <source>
        <dbReference type="EMBL" id="KAK3062261.1"/>
    </source>
</evidence>
<organism evidence="1 2">
    <name type="scientific">Coniosporium uncinatum</name>
    <dbReference type="NCBI Taxonomy" id="93489"/>
    <lineage>
        <taxon>Eukaryota</taxon>
        <taxon>Fungi</taxon>
        <taxon>Dikarya</taxon>
        <taxon>Ascomycota</taxon>
        <taxon>Pezizomycotina</taxon>
        <taxon>Dothideomycetes</taxon>
        <taxon>Dothideomycetes incertae sedis</taxon>
        <taxon>Coniosporium</taxon>
    </lineage>
</organism>
<reference evidence="1" key="1">
    <citation type="submission" date="2024-09" db="EMBL/GenBank/DDBJ databases">
        <title>Black Yeasts Isolated from many extreme environments.</title>
        <authorList>
            <person name="Coleine C."/>
            <person name="Stajich J.E."/>
            <person name="Selbmann L."/>
        </authorList>
    </citation>
    <scope>NUCLEOTIDE SEQUENCE</scope>
    <source>
        <strain evidence="1">CCFEE 5737</strain>
    </source>
</reference>
<dbReference type="Proteomes" id="UP001186974">
    <property type="component" value="Unassembled WGS sequence"/>
</dbReference>
<dbReference type="EMBL" id="JAWDJW010007383">
    <property type="protein sequence ID" value="KAK3062261.1"/>
    <property type="molecule type" value="Genomic_DNA"/>
</dbReference>
<evidence type="ECO:0000313" key="2">
    <source>
        <dbReference type="Proteomes" id="UP001186974"/>
    </source>
</evidence>
<sequence>MSFPALVALFITLSLSLRIAKTFGQGLISGRSKLIGYEDRSQVGLVLEELFLQDGPLVLKRVLTGDSATLRQIDVTFRNLDEIQIHSSKATLISVLHNTFVEKCGCSLSGIMTVVWATVAFPDQQGLDKDVAVLKEMERWGYATQCPV</sequence>
<accession>A0ACC3D606</accession>